<dbReference type="Pfam" id="PF04397">
    <property type="entry name" value="LytTR"/>
    <property type="match status" value="1"/>
</dbReference>
<dbReference type="EMBL" id="QAOQ01000001">
    <property type="protein sequence ID" value="PTR01149.1"/>
    <property type="molecule type" value="Genomic_DNA"/>
</dbReference>
<dbReference type="InterPro" id="IPR046947">
    <property type="entry name" value="LytR-like"/>
</dbReference>
<dbReference type="Proteomes" id="UP000244168">
    <property type="component" value="Unassembled WGS sequence"/>
</dbReference>
<dbReference type="OrthoDB" id="2168082at2"/>
<evidence type="ECO:0000313" key="3">
    <source>
        <dbReference type="Proteomes" id="UP000244168"/>
    </source>
</evidence>
<dbReference type="Gene3D" id="2.40.50.1020">
    <property type="entry name" value="LytTr DNA-binding domain"/>
    <property type="match status" value="1"/>
</dbReference>
<feature type="domain" description="HTH LytTR-type" evidence="1">
    <location>
        <begin position="6"/>
        <end position="104"/>
    </location>
</feature>
<keyword evidence="2" id="KW-0238">DNA-binding</keyword>
<dbReference type="SMART" id="SM00850">
    <property type="entry name" value="LytTR"/>
    <property type="match status" value="1"/>
</dbReference>
<dbReference type="GO" id="GO:0003677">
    <property type="term" value="F:DNA binding"/>
    <property type="evidence" value="ECO:0007669"/>
    <property type="project" value="UniProtKB-KW"/>
</dbReference>
<dbReference type="GO" id="GO:0000156">
    <property type="term" value="F:phosphorelay response regulator activity"/>
    <property type="evidence" value="ECO:0007669"/>
    <property type="project" value="InterPro"/>
</dbReference>
<gene>
    <name evidence="2" type="ORF">C8P68_101382</name>
</gene>
<organism evidence="2 3">
    <name type="scientific">Mucilaginibacter yixingensis</name>
    <dbReference type="NCBI Taxonomy" id="1295612"/>
    <lineage>
        <taxon>Bacteria</taxon>
        <taxon>Pseudomonadati</taxon>
        <taxon>Bacteroidota</taxon>
        <taxon>Sphingobacteriia</taxon>
        <taxon>Sphingobacteriales</taxon>
        <taxon>Sphingobacteriaceae</taxon>
        <taxon>Mucilaginibacter</taxon>
    </lineage>
</organism>
<reference evidence="2 3" key="1">
    <citation type="submission" date="2018-04" db="EMBL/GenBank/DDBJ databases">
        <title>Genomic Encyclopedia of Archaeal and Bacterial Type Strains, Phase II (KMG-II): from individual species to whole genera.</title>
        <authorList>
            <person name="Goeker M."/>
        </authorList>
    </citation>
    <scope>NUCLEOTIDE SEQUENCE [LARGE SCALE GENOMIC DNA]</scope>
    <source>
        <strain evidence="2 3">DSM 26809</strain>
    </source>
</reference>
<protein>
    <submittedName>
        <fullName evidence="2">LytTr DNA-binding domain-containing protein</fullName>
    </submittedName>
</protein>
<keyword evidence="3" id="KW-1185">Reference proteome</keyword>
<comment type="caution">
    <text evidence="2">The sequence shown here is derived from an EMBL/GenBank/DDBJ whole genome shotgun (WGS) entry which is preliminary data.</text>
</comment>
<dbReference type="PANTHER" id="PTHR37299">
    <property type="entry name" value="TRANSCRIPTIONAL REGULATOR-RELATED"/>
    <property type="match status" value="1"/>
</dbReference>
<accession>A0A2T5JFF6</accession>
<dbReference type="RefSeq" id="WP_107826568.1">
    <property type="nucleotide sequence ID" value="NZ_CP160205.1"/>
</dbReference>
<dbReference type="PANTHER" id="PTHR37299:SF1">
    <property type="entry name" value="STAGE 0 SPORULATION PROTEIN A HOMOLOG"/>
    <property type="match status" value="1"/>
</dbReference>
<name>A0A2T5JFF6_9SPHI</name>
<dbReference type="PROSITE" id="PS50930">
    <property type="entry name" value="HTH_LYTTR"/>
    <property type="match status" value="1"/>
</dbReference>
<dbReference type="AlphaFoldDB" id="A0A2T5JFF6"/>
<evidence type="ECO:0000313" key="2">
    <source>
        <dbReference type="EMBL" id="PTR01149.1"/>
    </source>
</evidence>
<evidence type="ECO:0000259" key="1">
    <source>
        <dbReference type="PROSITE" id="PS50930"/>
    </source>
</evidence>
<sequence>MQHTKIVIAQQSHIYFVNTEDIVYCQSDDCYTNIHLVDNNKILLVKSLTKFHKELPQEVFLRVNQSNLINKAFVKTIDRKKKLIELANNNKVPFTISLKDLLVQLF</sequence>
<proteinExistence type="predicted"/>
<dbReference type="InterPro" id="IPR007492">
    <property type="entry name" value="LytTR_DNA-bd_dom"/>
</dbReference>